<protein>
    <recommendedName>
        <fullName evidence="3">TPR domain-containing protein</fullName>
    </recommendedName>
</protein>
<organism evidence="1 2">
    <name type="scientific">Butyrivibrio hungatei</name>
    <dbReference type="NCBI Taxonomy" id="185008"/>
    <lineage>
        <taxon>Bacteria</taxon>
        <taxon>Bacillati</taxon>
        <taxon>Bacillota</taxon>
        <taxon>Clostridia</taxon>
        <taxon>Lachnospirales</taxon>
        <taxon>Lachnospiraceae</taxon>
        <taxon>Butyrivibrio</taxon>
    </lineage>
</organism>
<dbReference type="EMBL" id="FMUR01000023">
    <property type="protein sequence ID" value="SCY53563.1"/>
    <property type="molecule type" value="Genomic_DNA"/>
</dbReference>
<name>A0A1G5GPU3_9FIRM</name>
<dbReference type="AlphaFoldDB" id="A0A1G5GPU3"/>
<gene>
    <name evidence="1" type="ORF">SAMN02910451_02988</name>
</gene>
<accession>A0A1G5GPU3</accession>
<evidence type="ECO:0000313" key="1">
    <source>
        <dbReference type="EMBL" id="SCY53563.1"/>
    </source>
</evidence>
<evidence type="ECO:0000313" key="2">
    <source>
        <dbReference type="Proteomes" id="UP000183047"/>
    </source>
</evidence>
<dbReference type="RefSeq" id="WP_074463365.1">
    <property type="nucleotide sequence ID" value="NZ_FMUR01000023.1"/>
</dbReference>
<dbReference type="Proteomes" id="UP000183047">
    <property type="component" value="Unassembled WGS sequence"/>
</dbReference>
<keyword evidence="2" id="KW-1185">Reference proteome</keyword>
<reference evidence="2" key="1">
    <citation type="submission" date="2016-10" db="EMBL/GenBank/DDBJ databases">
        <authorList>
            <person name="Varghese N."/>
            <person name="Submissions S."/>
        </authorList>
    </citation>
    <scope>NUCLEOTIDE SEQUENCE [LARGE SCALE GENOMIC DNA]</scope>
    <source>
        <strain evidence="2">XBD2006</strain>
    </source>
</reference>
<evidence type="ECO:0008006" key="3">
    <source>
        <dbReference type="Google" id="ProtNLM"/>
    </source>
</evidence>
<proteinExistence type="predicted"/>
<sequence>MKFPFLASIIIVAFFFNISMRRVSRKEEAREISFWEKERKSNNVRRKSLESLDYICIPVDVLPFGTHGNNKELENSEQNVLALKNEKIVNLTGISNTDLKLEYGTANITELSAYDQNYTTLVRALQSWGKALYDAGRYEDATKVLEFAVKTRTDITATYKLLIDMYKTKLLLSAPEIEKKINSLIPIADNLNSLSRLTILKLLGCNETQNEKHASTHKINAT</sequence>